<reference evidence="5 6" key="1">
    <citation type="submission" date="2017-01" db="EMBL/GenBank/DDBJ databases">
        <title>A new Hymenobacter.</title>
        <authorList>
            <person name="Liang Y."/>
            <person name="Feng F."/>
        </authorList>
    </citation>
    <scope>NUCLEOTIDE SEQUENCE [LARGE SCALE GENOMIC DNA]</scope>
    <source>
        <strain evidence="5">MIMBbqt21</strain>
    </source>
</reference>
<dbReference type="Pfam" id="PF01648">
    <property type="entry name" value="ACPS"/>
    <property type="match status" value="1"/>
</dbReference>
<organism evidence="5 6">
    <name type="scientific">Hymenobacter crusticola</name>
    <dbReference type="NCBI Taxonomy" id="1770526"/>
    <lineage>
        <taxon>Bacteria</taxon>
        <taxon>Pseudomonadati</taxon>
        <taxon>Bacteroidota</taxon>
        <taxon>Cytophagia</taxon>
        <taxon>Cytophagales</taxon>
        <taxon>Hymenobacteraceae</taxon>
        <taxon>Hymenobacter</taxon>
    </lineage>
</organism>
<evidence type="ECO:0000259" key="4">
    <source>
        <dbReference type="Pfam" id="PF22624"/>
    </source>
</evidence>
<feature type="domain" description="4'-phosphopantetheinyl transferase" evidence="3">
    <location>
        <begin position="104"/>
        <end position="168"/>
    </location>
</feature>
<dbReference type="InterPro" id="IPR008278">
    <property type="entry name" value="4-PPantetheinyl_Trfase_dom"/>
</dbReference>
<accession>A0A243WDD7</accession>
<keyword evidence="6" id="KW-1185">Reference proteome</keyword>
<dbReference type="AlphaFoldDB" id="A0A243WDD7"/>
<evidence type="ECO:0000313" key="6">
    <source>
        <dbReference type="Proteomes" id="UP000194873"/>
    </source>
</evidence>
<dbReference type="GO" id="GO:0008897">
    <property type="term" value="F:holo-[acyl-carrier-protein] synthase activity"/>
    <property type="evidence" value="ECO:0007669"/>
    <property type="project" value="InterPro"/>
</dbReference>
<dbReference type="InterPro" id="IPR037143">
    <property type="entry name" value="4-PPantetheinyl_Trfase_dom_sf"/>
</dbReference>
<name>A0A243WDD7_9BACT</name>
<feature type="domain" description="4'-phosphopantetheinyl transferase N-terminal" evidence="4">
    <location>
        <begin position="16"/>
        <end position="98"/>
    </location>
</feature>
<sequence length="212" mass="24410">MIYLFYTSFYQQLQATQLELVLQQLPFAAQEKIIRFKNWQDAQRSLLGNMLLLKGLQLIGAHTYSLADMKYTNYKKPYFGEEVSFNISHSGAYVVCALSTTCEVGVDIEEVKGIDLRDMQSHFSVQEWSDIMQAKDSIRTFYQHWTQKEAFLKAIGLGLSYSPEKVNFAANTITWGDKKWYCKEVLLDPAYCCHVVTTAQSSELVVEQIYFS</sequence>
<dbReference type="EMBL" id="MTSE01000005">
    <property type="protein sequence ID" value="OUJ73686.1"/>
    <property type="molecule type" value="Genomic_DNA"/>
</dbReference>
<protein>
    <submittedName>
        <fullName evidence="5">Uncharacterized protein</fullName>
    </submittedName>
</protein>
<dbReference type="GO" id="GO:0000287">
    <property type="term" value="F:magnesium ion binding"/>
    <property type="evidence" value="ECO:0007669"/>
    <property type="project" value="InterPro"/>
</dbReference>
<dbReference type="SUPFAM" id="SSF56214">
    <property type="entry name" value="4'-phosphopantetheinyl transferase"/>
    <property type="match status" value="2"/>
</dbReference>
<dbReference type="Gene3D" id="3.90.470.20">
    <property type="entry name" value="4'-phosphopantetheinyl transferase domain"/>
    <property type="match status" value="2"/>
</dbReference>
<dbReference type="OrthoDB" id="9808281at2"/>
<evidence type="ECO:0000313" key="5">
    <source>
        <dbReference type="EMBL" id="OUJ73686.1"/>
    </source>
</evidence>
<dbReference type="PANTHER" id="PTHR12215">
    <property type="entry name" value="PHOSPHOPANTETHEINE TRANSFERASE"/>
    <property type="match status" value="1"/>
</dbReference>
<gene>
    <name evidence="5" type="ORF">BXP70_11900</name>
</gene>
<comment type="similarity">
    <text evidence="1">Belongs to the P-Pant transferase superfamily. Gsp/Sfp/HetI/AcpT family.</text>
</comment>
<dbReference type="Proteomes" id="UP000194873">
    <property type="component" value="Unassembled WGS sequence"/>
</dbReference>
<proteinExistence type="inferred from homology"/>
<dbReference type="GO" id="GO:0019878">
    <property type="term" value="P:lysine biosynthetic process via aminoadipic acid"/>
    <property type="evidence" value="ECO:0007669"/>
    <property type="project" value="TreeGrafter"/>
</dbReference>
<dbReference type="InterPro" id="IPR050559">
    <property type="entry name" value="P-Pant_transferase_sf"/>
</dbReference>
<dbReference type="PANTHER" id="PTHR12215:SF10">
    <property type="entry name" value="L-AMINOADIPATE-SEMIALDEHYDE DEHYDROGENASE-PHOSPHOPANTETHEINYL TRANSFERASE"/>
    <property type="match status" value="1"/>
</dbReference>
<dbReference type="InterPro" id="IPR055066">
    <property type="entry name" value="AASDHPPT_N"/>
</dbReference>
<evidence type="ECO:0000259" key="3">
    <source>
        <dbReference type="Pfam" id="PF01648"/>
    </source>
</evidence>
<dbReference type="GO" id="GO:0005829">
    <property type="term" value="C:cytosol"/>
    <property type="evidence" value="ECO:0007669"/>
    <property type="project" value="TreeGrafter"/>
</dbReference>
<evidence type="ECO:0000256" key="2">
    <source>
        <dbReference type="ARBA" id="ARBA00022679"/>
    </source>
</evidence>
<keyword evidence="2" id="KW-0808">Transferase</keyword>
<dbReference type="Pfam" id="PF22624">
    <property type="entry name" value="AASDHPPT_N"/>
    <property type="match status" value="1"/>
</dbReference>
<comment type="caution">
    <text evidence="5">The sequence shown here is derived from an EMBL/GenBank/DDBJ whole genome shotgun (WGS) entry which is preliminary data.</text>
</comment>
<dbReference type="RefSeq" id="WP_086594291.1">
    <property type="nucleotide sequence ID" value="NZ_MTSE01000005.1"/>
</dbReference>
<evidence type="ECO:0000256" key="1">
    <source>
        <dbReference type="ARBA" id="ARBA00010990"/>
    </source>
</evidence>